<dbReference type="Proteomes" id="UP000267606">
    <property type="component" value="Unassembled WGS sequence"/>
</dbReference>
<dbReference type="EMBL" id="UZAJ01005393">
    <property type="protein sequence ID" value="VDO44900.1"/>
    <property type="molecule type" value="Genomic_DNA"/>
</dbReference>
<feature type="region of interest" description="Disordered" evidence="1">
    <location>
        <begin position="120"/>
        <end position="142"/>
    </location>
</feature>
<feature type="compositionally biased region" description="Basic and acidic residues" evidence="1">
    <location>
        <begin position="132"/>
        <end position="142"/>
    </location>
</feature>
<proteinExistence type="predicted"/>
<organism evidence="4">
    <name type="scientific">Onchocerca flexuosa</name>
    <dbReference type="NCBI Taxonomy" id="387005"/>
    <lineage>
        <taxon>Eukaryota</taxon>
        <taxon>Metazoa</taxon>
        <taxon>Ecdysozoa</taxon>
        <taxon>Nematoda</taxon>
        <taxon>Chromadorea</taxon>
        <taxon>Rhabditida</taxon>
        <taxon>Spirurina</taxon>
        <taxon>Spiruromorpha</taxon>
        <taxon>Filarioidea</taxon>
        <taxon>Onchocercidae</taxon>
        <taxon>Onchocerca</taxon>
    </lineage>
</organism>
<name>A0A183HEN8_9BILA</name>
<sequence length="207" mass="24194">MLTYAHRTDDKIKALISIAETAKELDRYEEAFNSFVEVESLENTLNICDAKKADTSLCIANTAANIDSFTVKEVLEFFRKSECLTIYNHQKKTLYENMLAYMDENDVDKNLRVEIETKLESLGNDAEDDDDEKSKNDDEKEENFFDKWDELSDTQILARCNEEANRHSMKERIRSEKDKKINLYGETRMHEAARGNDTQYLKMLIEM</sequence>
<evidence type="ECO:0000256" key="1">
    <source>
        <dbReference type="SAM" id="MobiDB-lite"/>
    </source>
</evidence>
<keyword evidence="3" id="KW-1185">Reference proteome</keyword>
<gene>
    <name evidence="2" type="ORF">OFLC_LOCUS5950</name>
</gene>
<accession>A0A183HEN8</accession>
<dbReference type="AlphaFoldDB" id="A0A183HEN8"/>
<dbReference type="STRING" id="387005.A0A183HEN8"/>
<reference evidence="4" key="1">
    <citation type="submission" date="2016-06" db="UniProtKB">
        <authorList>
            <consortium name="WormBaseParasite"/>
        </authorList>
    </citation>
    <scope>IDENTIFICATION</scope>
</reference>
<evidence type="ECO:0000313" key="3">
    <source>
        <dbReference type="Proteomes" id="UP000267606"/>
    </source>
</evidence>
<evidence type="ECO:0000313" key="2">
    <source>
        <dbReference type="EMBL" id="VDO44900.1"/>
    </source>
</evidence>
<dbReference type="WBParaSite" id="OFLC_0000594901-mRNA-1">
    <property type="protein sequence ID" value="OFLC_0000594901-mRNA-1"/>
    <property type="gene ID" value="OFLC_0000594901"/>
</dbReference>
<evidence type="ECO:0000313" key="4">
    <source>
        <dbReference type="WBParaSite" id="OFLC_0000594901-mRNA-1"/>
    </source>
</evidence>
<protein>
    <submittedName>
        <fullName evidence="4">ANK_REP_REGION domain-containing protein</fullName>
    </submittedName>
</protein>
<reference evidence="2 3" key="2">
    <citation type="submission" date="2018-11" db="EMBL/GenBank/DDBJ databases">
        <authorList>
            <consortium name="Pathogen Informatics"/>
        </authorList>
    </citation>
    <scope>NUCLEOTIDE SEQUENCE [LARGE SCALE GENOMIC DNA]</scope>
</reference>